<dbReference type="STRING" id="1121306.SAMN02745196_02052"/>
<evidence type="ECO:0000313" key="4">
    <source>
        <dbReference type="Proteomes" id="UP000184526"/>
    </source>
</evidence>
<gene>
    <name evidence="3" type="ORF">SAMN02745196_02052</name>
</gene>
<evidence type="ECO:0000313" key="3">
    <source>
        <dbReference type="EMBL" id="SHH95457.1"/>
    </source>
</evidence>
<organism evidence="3 4">
    <name type="scientific">Clostridium collagenovorans DSM 3089</name>
    <dbReference type="NCBI Taxonomy" id="1121306"/>
    <lineage>
        <taxon>Bacteria</taxon>
        <taxon>Bacillati</taxon>
        <taxon>Bacillota</taxon>
        <taxon>Clostridia</taxon>
        <taxon>Eubacteriales</taxon>
        <taxon>Clostridiaceae</taxon>
        <taxon>Clostridium</taxon>
    </lineage>
</organism>
<proteinExistence type="predicted"/>
<evidence type="ECO:0000256" key="2">
    <source>
        <dbReference type="SAM" id="SignalP"/>
    </source>
</evidence>
<dbReference type="EMBL" id="FQXP01000007">
    <property type="protein sequence ID" value="SHH95457.1"/>
    <property type="molecule type" value="Genomic_DNA"/>
</dbReference>
<keyword evidence="2" id="KW-0732">Signal</keyword>
<dbReference type="Proteomes" id="UP000184526">
    <property type="component" value="Unassembled WGS sequence"/>
</dbReference>
<feature type="compositionally biased region" description="Basic and acidic residues" evidence="1">
    <location>
        <begin position="94"/>
        <end position="108"/>
    </location>
</feature>
<dbReference type="OrthoDB" id="1957752at2"/>
<reference evidence="3 4" key="1">
    <citation type="submission" date="2016-11" db="EMBL/GenBank/DDBJ databases">
        <authorList>
            <person name="Jaros S."/>
            <person name="Januszkiewicz K."/>
            <person name="Wedrychowicz H."/>
        </authorList>
    </citation>
    <scope>NUCLEOTIDE SEQUENCE [LARGE SCALE GENOMIC DNA]</scope>
    <source>
        <strain evidence="3 4">DSM 3089</strain>
    </source>
</reference>
<feature type="signal peptide" evidence="2">
    <location>
        <begin position="1"/>
        <end position="24"/>
    </location>
</feature>
<dbReference type="RefSeq" id="WP_072831924.1">
    <property type="nucleotide sequence ID" value="NZ_FQXP01000007.1"/>
</dbReference>
<dbReference type="AlphaFoldDB" id="A0A1M5X6J6"/>
<evidence type="ECO:0008006" key="5">
    <source>
        <dbReference type="Google" id="ProtNLM"/>
    </source>
</evidence>
<evidence type="ECO:0000256" key="1">
    <source>
        <dbReference type="SAM" id="MobiDB-lite"/>
    </source>
</evidence>
<accession>A0A1M5X6J6</accession>
<name>A0A1M5X6J6_9CLOT</name>
<feature type="region of interest" description="Disordered" evidence="1">
    <location>
        <begin position="94"/>
        <end position="152"/>
    </location>
</feature>
<protein>
    <recommendedName>
        <fullName evidence="5">DUF2680 domain-containing protein</fullName>
    </recommendedName>
</protein>
<keyword evidence="4" id="KW-1185">Reference proteome</keyword>
<sequence>MKKYALILALAGAVTIGGTALTYASDAPVPTNTECTNTSIAKNHKGINKLMKEGLSFEDAKQEILKYKFERVDAAVERGVITAERGEEIKAEMKANSDKCTTPEEFKNLHGGYGLNKGLKGKGKGDGSGNGSGKMRSQGKGQGACTQVTDNQ</sequence>
<feature type="chain" id="PRO_5038948523" description="DUF2680 domain-containing protein" evidence="2">
    <location>
        <begin position="25"/>
        <end position="152"/>
    </location>
</feature>